<evidence type="ECO:0000256" key="5">
    <source>
        <dbReference type="ARBA" id="ARBA00022989"/>
    </source>
</evidence>
<evidence type="ECO:0000313" key="8">
    <source>
        <dbReference type="EMBL" id="HEU98190.1"/>
    </source>
</evidence>
<dbReference type="InterPro" id="IPR005661">
    <property type="entry name" value="OadB_MmdB"/>
</dbReference>
<dbReference type="GO" id="GO:0005886">
    <property type="term" value="C:plasma membrane"/>
    <property type="evidence" value="ECO:0007669"/>
    <property type="project" value="UniProtKB-SubCell"/>
</dbReference>
<dbReference type="GO" id="GO:0016829">
    <property type="term" value="F:lyase activity"/>
    <property type="evidence" value="ECO:0007669"/>
    <property type="project" value="InterPro"/>
</dbReference>
<accession>A0A7C2ULT2</accession>
<keyword evidence="3 7" id="KW-0812">Transmembrane</keyword>
<keyword evidence="2" id="KW-1003">Cell membrane</keyword>
<dbReference type="Pfam" id="PF03977">
    <property type="entry name" value="OAD_beta"/>
    <property type="match status" value="1"/>
</dbReference>
<feature type="transmembrane region" description="Helical" evidence="7">
    <location>
        <begin position="170"/>
        <end position="194"/>
    </location>
</feature>
<feature type="transmembrane region" description="Helical" evidence="7">
    <location>
        <begin position="46"/>
        <end position="65"/>
    </location>
</feature>
<organism evidence="8">
    <name type="scientific">Fervidicoccus fontis</name>
    <dbReference type="NCBI Taxonomy" id="683846"/>
    <lineage>
        <taxon>Archaea</taxon>
        <taxon>Thermoproteota</taxon>
        <taxon>Thermoprotei</taxon>
        <taxon>Fervidicoccales</taxon>
        <taxon>Fervidicoccaceae</taxon>
        <taxon>Fervidicoccus</taxon>
    </lineage>
</organism>
<dbReference type="AlphaFoldDB" id="A0A7C2ULT2"/>
<feature type="transmembrane region" description="Helical" evidence="7">
    <location>
        <begin position="95"/>
        <end position="116"/>
    </location>
</feature>
<gene>
    <name evidence="8" type="ORF">ENO36_05000</name>
</gene>
<dbReference type="NCBIfam" id="TIGR01109">
    <property type="entry name" value="Na_pump_decarbB"/>
    <property type="match status" value="1"/>
</dbReference>
<reference evidence="8" key="1">
    <citation type="journal article" date="2020" name="mSystems">
        <title>Genome- and Community-Level Interaction Insights into Carbon Utilization and Element Cycling Functions of Hydrothermarchaeota in Hydrothermal Sediment.</title>
        <authorList>
            <person name="Zhou Z."/>
            <person name="Liu Y."/>
            <person name="Xu W."/>
            <person name="Pan J."/>
            <person name="Luo Z.H."/>
            <person name="Li M."/>
        </authorList>
    </citation>
    <scope>NUCLEOTIDE SEQUENCE [LARGE SCALE GENOMIC DNA]</scope>
    <source>
        <strain evidence="8">SpSt-1259</strain>
    </source>
</reference>
<name>A0A7C2ULT2_9CREN</name>
<dbReference type="EMBL" id="DSFE01000105">
    <property type="protein sequence ID" value="HEU98190.1"/>
    <property type="molecule type" value="Genomic_DNA"/>
</dbReference>
<dbReference type="PIRSF" id="PIRSF015658">
    <property type="entry name" value="MmdB_OadB"/>
    <property type="match status" value="1"/>
</dbReference>
<dbReference type="GO" id="GO:0006814">
    <property type="term" value="P:sodium ion transport"/>
    <property type="evidence" value="ECO:0007669"/>
    <property type="project" value="InterPro"/>
</dbReference>
<sequence length="395" mass="42179">MMVAIDFSQAIPLLSLPTGELLMRLFLIAGGILVIYGGIKEILEPLIMIPFGLGMASANAAYLAMKINGVVLVNPHVAWNLTSYDWISYFWLQPIYNFTFMTGLIAALVFMGIGVLTDISFLLARPYVSMILAAFAELGTVFTFPIGTYLGLTTKQAASVALIGGADGPIVLFSSIVLAPELFIPITVVGYLYLSLLYLYHERLAEVVIPKSMASKIMPPSSVEVGRAEKIAFAIIVPVLLSAIFPSASPLLLSFFIGVLIREVGNERYVKLLDEVILSVSTFFLALVLGVSTTADVVMDPVVGKILLLGITALFLSSLGGMIGGIILSYLSRGKLNPLLGVAGVSCVPTTAKLAQKLAFKLNPNNYMIMELMGPNVAGVITTAIVAALYLSALM</sequence>
<evidence type="ECO:0000256" key="6">
    <source>
        <dbReference type="ARBA" id="ARBA00023136"/>
    </source>
</evidence>
<dbReference type="PANTHER" id="PTHR35806:SF1">
    <property type="entry name" value="OXALOACETATE DECARBOXYLASE BETA CHAIN 2"/>
    <property type="match status" value="1"/>
</dbReference>
<evidence type="ECO:0000256" key="7">
    <source>
        <dbReference type="SAM" id="Phobius"/>
    </source>
</evidence>
<feature type="transmembrane region" description="Helical" evidence="7">
    <location>
        <begin position="128"/>
        <end position="150"/>
    </location>
</feature>
<keyword evidence="6 7" id="KW-0472">Membrane</keyword>
<comment type="caution">
    <text evidence="8">The sequence shown here is derived from an EMBL/GenBank/DDBJ whole genome shotgun (WGS) entry which is preliminary data.</text>
</comment>
<evidence type="ECO:0000256" key="4">
    <source>
        <dbReference type="ARBA" id="ARBA00022967"/>
    </source>
</evidence>
<evidence type="ECO:0000256" key="1">
    <source>
        <dbReference type="ARBA" id="ARBA00004651"/>
    </source>
</evidence>
<evidence type="ECO:0000256" key="2">
    <source>
        <dbReference type="ARBA" id="ARBA00022475"/>
    </source>
</evidence>
<keyword evidence="5 7" id="KW-1133">Transmembrane helix</keyword>
<feature type="transmembrane region" description="Helical" evidence="7">
    <location>
        <begin position="231"/>
        <end position="257"/>
    </location>
</feature>
<feature type="transmembrane region" description="Helical" evidence="7">
    <location>
        <begin position="21"/>
        <end position="39"/>
    </location>
</feature>
<feature type="transmembrane region" description="Helical" evidence="7">
    <location>
        <begin position="306"/>
        <end position="331"/>
    </location>
</feature>
<comment type="subcellular location">
    <subcellularLocation>
        <location evidence="1">Cell membrane</location>
        <topology evidence="1">Multi-pass membrane protein</topology>
    </subcellularLocation>
</comment>
<dbReference type="Proteomes" id="UP000885664">
    <property type="component" value="Unassembled WGS sequence"/>
</dbReference>
<keyword evidence="4" id="KW-1278">Translocase</keyword>
<feature type="transmembrane region" description="Helical" evidence="7">
    <location>
        <begin position="277"/>
        <end position="299"/>
    </location>
</feature>
<evidence type="ECO:0000256" key="3">
    <source>
        <dbReference type="ARBA" id="ARBA00022692"/>
    </source>
</evidence>
<dbReference type="PANTHER" id="PTHR35806">
    <property type="entry name" value="OXALOACETATE DECARBOXYLASE BETA CHAIN 2"/>
    <property type="match status" value="1"/>
</dbReference>
<proteinExistence type="predicted"/>
<feature type="transmembrane region" description="Helical" evidence="7">
    <location>
        <begin position="372"/>
        <end position="391"/>
    </location>
</feature>
<protein>
    <submittedName>
        <fullName evidence="8">Sodium ion-translocating decarboxylase subunit beta</fullName>
    </submittedName>
</protein>